<dbReference type="RefSeq" id="WP_195897415.1">
    <property type="nucleotide sequence ID" value="NZ_JADOGI010000067.1"/>
</dbReference>
<protein>
    <submittedName>
        <fullName evidence="2">Alpha/beta hydrolase</fullName>
    </submittedName>
</protein>
<evidence type="ECO:0000313" key="2">
    <source>
        <dbReference type="EMBL" id="MBF8188461.1"/>
    </source>
</evidence>
<evidence type="ECO:0000313" key="3">
    <source>
        <dbReference type="Proteomes" id="UP000605361"/>
    </source>
</evidence>
<sequence length="275" mass="29423">MRAAMLRVPGARLYHEVRGEGPVLVAVPGGGGDAGVFDGIGEVLGAHFTVVAVDPRGYSRSVLDGPAEDQRVQVWSDDLSLLIEHLGGSAYVFGGSDGGIVALDLLARHPERVRRVVAHEPPCVEVLPDAAEQRAFFGKVYDLFLTEGLGAAGAHMMAGIGGTLRELPDPASLPPRAAERVARARANMPLFMEHELRQFTSYVPDMDALAAGSDRLVLAAGRETRGHLPYRPAAELARRLGRELTEFPGGHGGYTEHPEEFGKQLAEVLLEPDAK</sequence>
<proteinExistence type="predicted"/>
<dbReference type="EMBL" id="JADOGI010000067">
    <property type="protein sequence ID" value="MBF8188461.1"/>
    <property type="molecule type" value="Genomic_DNA"/>
</dbReference>
<dbReference type="Proteomes" id="UP000605361">
    <property type="component" value="Unassembled WGS sequence"/>
</dbReference>
<dbReference type="InterPro" id="IPR050471">
    <property type="entry name" value="AB_hydrolase"/>
</dbReference>
<gene>
    <name evidence="2" type="ORF">ITP53_22580</name>
</gene>
<keyword evidence="3" id="KW-1185">Reference proteome</keyword>
<dbReference type="Pfam" id="PF00561">
    <property type="entry name" value="Abhydrolase_1"/>
    <property type="match status" value="1"/>
</dbReference>
<feature type="domain" description="AB hydrolase-1" evidence="1">
    <location>
        <begin position="22"/>
        <end position="148"/>
    </location>
</feature>
<organism evidence="2 3">
    <name type="scientific">Nonomuraea cypriaca</name>
    <dbReference type="NCBI Taxonomy" id="1187855"/>
    <lineage>
        <taxon>Bacteria</taxon>
        <taxon>Bacillati</taxon>
        <taxon>Actinomycetota</taxon>
        <taxon>Actinomycetes</taxon>
        <taxon>Streptosporangiales</taxon>
        <taxon>Streptosporangiaceae</taxon>
        <taxon>Nonomuraea</taxon>
    </lineage>
</organism>
<evidence type="ECO:0000259" key="1">
    <source>
        <dbReference type="Pfam" id="PF00561"/>
    </source>
</evidence>
<dbReference type="SUPFAM" id="SSF53474">
    <property type="entry name" value="alpha/beta-Hydrolases"/>
    <property type="match status" value="1"/>
</dbReference>
<dbReference type="Gene3D" id="3.40.50.1820">
    <property type="entry name" value="alpha/beta hydrolase"/>
    <property type="match status" value="1"/>
</dbReference>
<name>A0A931A8Z0_9ACTN</name>
<dbReference type="AlphaFoldDB" id="A0A931A8Z0"/>
<comment type="caution">
    <text evidence="2">The sequence shown here is derived from an EMBL/GenBank/DDBJ whole genome shotgun (WGS) entry which is preliminary data.</text>
</comment>
<dbReference type="InterPro" id="IPR000073">
    <property type="entry name" value="AB_hydrolase_1"/>
</dbReference>
<dbReference type="PANTHER" id="PTHR43433:SF5">
    <property type="entry name" value="AB HYDROLASE-1 DOMAIN-CONTAINING PROTEIN"/>
    <property type="match status" value="1"/>
</dbReference>
<accession>A0A931A8Z0</accession>
<dbReference type="GO" id="GO:0004806">
    <property type="term" value="F:triacylglycerol lipase activity"/>
    <property type="evidence" value="ECO:0007669"/>
    <property type="project" value="TreeGrafter"/>
</dbReference>
<reference evidence="2" key="1">
    <citation type="submission" date="2020-11" db="EMBL/GenBank/DDBJ databases">
        <title>Whole-genome analyses of Nonomuraea sp. K274.</title>
        <authorList>
            <person name="Veyisoglu A."/>
        </authorList>
    </citation>
    <scope>NUCLEOTIDE SEQUENCE</scope>
    <source>
        <strain evidence="2">K274</strain>
    </source>
</reference>
<dbReference type="InterPro" id="IPR029058">
    <property type="entry name" value="AB_hydrolase_fold"/>
</dbReference>
<dbReference type="GO" id="GO:0046503">
    <property type="term" value="P:glycerolipid catabolic process"/>
    <property type="evidence" value="ECO:0007669"/>
    <property type="project" value="TreeGrafter"/>
</dbReference>
<dbReference type="PANTHER" id="PTHR43433">
    <property type="entry name" value="HYDROLASE, ALPHA/BETA FOLD FAMILY PROTEIN"/>
    <property type="match status" value="1"/>
</dbReference>
<keyword evidence="2" id="KW-0378">Hydrolase</keyword>